<feature type="transmembrane region" description="Helical" evidence="5">
    <location>
        <begin position="554"/>
        <end position="573"/>
    </location>
</feature>
<feature type="transmembrane region" description="Helical" evidence="5">
    <location>
        <begin position="773"/>
        <end position="795"/>
    </location>
</feature>
<feature type="transmembrane region" description="Helical" evidence="5">
    <location>
        <begin position="490"/>
        <end position="508"/>
    </location>
</feature>
<dbReference type="GO" id="GO:0055085">
    <property type="term" value="P:transmembrane transport"/>
    <property type="evidence" value="ECO:0007669"/>
    <property type="project" value="InterPro"/>
</dbReference>
<feature type="transmembrane region" description="Helical" evidence="5">
    <location>
        <begin position="675"/>
        <end position="696"/>
    </location>
</feature>
<reference evidence="7" key="1">
    <citation type="submission" date="2022-04" db="EMBL/GenBank/DDBJ databases">
        <title>Desulfatitalea alkaliphila sp. nov., a novel anaerobic sulfate-reducing bacterium isolated from terrestrial mud volcano, Taman Peninsula, Russia.</title>
        <authorList>
            <person name="Khomyakova M.A."/>
            <person name="Merkel A.Y."/>
            <person name="Slobodkin A.I."/>
        </authorList>
    </citation>
    <scope>NUCLEOTIDE SEQUENCE</scope>
    <source>
        <strain evidence="7">M08but</strain>
    </source>
</reference>
<comment type="caution">
    <text evidence="7">The sequence shown here is derived from an EMBL/GenBank/DDBJ whole genome shotgun (WGS) entry which is preliminary data.</text>
</comment>
<evidence type="ECO:0000313" key="7">
    <source>
        <dbReference type="EMBL" id="MCJ8500329.1"/>
    </source>
</evidence>
<dbReference type="AlphaFoldDB" id="A0AA41R0Z9"/>
<dbReference type="InterPro" id="IPR035906">
    <property type="entry name" value="MetI-like_sf"/>
</dbReference>
<evidence type="ECO:0000256" key="2">
    <source>
        <dbReference type="ARBA" id="ARBA00022692"/>
    </source>
</evidence>
<keyword evidence="8" id="KW-1185">Reference proteome</keyword>
<proteinExistence type="inferred from homology"/>
<evidence type="ECO:0000256" key="3">
    <source>
        <dbReference type="ARBA" id="ARBA00022989"/>
    </source>
</evidence>
<feature type="transmembrane region" description="Helical" evidence="5">
    <location>
        <begin position="716"/>
        <end position="734"/>
    </location>
</feature>
<dbReference type="SUPFAM" id="SSF50998">
    <property type="entry name" value="Quinoprotein alcohol dehydrogenase-like"/>
    <property type="match status" value="1"/>
</dbReference>
<dbReference type="Gene3D" id="1.10.3720.10">
    <property type="entry name" value="MetI-like"/>
    <property type="match status" value="2"/>
</dbReference>
<evidence type="ECO:0000256" key="4">
    <source>
        <dbReference type="ARBA" id="ARBA00023136"/>
    </source>
</evidence>
<feature type="transmembrane region" description="Helical" evidence="5">
    <location>
        <begin position="632"/>
        <end position="654"/>
    </location>
</feature>
<dbReference type="Gene3D" id="2.130.10.10">
    <property type="entry name" value="YVTN repeat-like/Quinoprotein amine dehydrogenase"/>
    <property type="match status" value="1"/>
</dbReference>
<comment type="similarity">
    <text evidence="5">Belongs to the binding-protein-dependent transport system permease family.</text>
</comment>
<dbReference type="InterPro" id="IPR000515">
    <property type="entry name" value="MetI-like"/>
</dbReference>
<dbReference type="GO" id="GO:0005886">
    <property type="term" value="C:plasma membrane"/>
    <property type="evidence" value="ECO:0007669"/>
    <property type="project" value="UniProtKB-SubCell"/>
</dbReference>
<keyword evidence="5" id="KW-0813">Transport</keyword>
<keyword evidence="4 5" id="KW-0472">Membrane</keyword>
<name>A0AA41R0Z9_9BACT</name>
<dbReference type="PROSITE" id="PS50928">
    <property type="entry name" value="ABC_TM1"/>
    <property type="match status" value="1"/>
</dbReference>
<dbReference type="Pfam" id="PF00528">
    <property type="entry name" value="BPD_transp_1"/>
    <property type="match status" value="1"/>
</dbReference>
<dbReference type="InterPro" id="IPR015943">
    <property type="entry name" value="WD40/YVTN_repeat-like_dom_sf"/>
</dbReference>
<keyword evidence="3 5" id="KW-1133">Transmembrane helix</keyword>
<feature type="domain" description="ABC transmembrane type-1" evidence="6">
    <location>
        <begin position="484"/>
        <end position="851"/>
    </location>
</feature>
<gene>
    <name evidence="7" type="ORF">MRX98_07055</name>
</gene>
<evidence type="ECO:0000256" key="1">
    <source>
        <dbReference type="ARBA" id="ARBA00004651"/>
    </source>
</evidence>
<feature type="transmembrane region" description="Helical" evidence="5">
    <location>
        <begin position="830"/>
        <end position="851"/>
    </location>
</feature>
<dbReference type="EMBL" id="JALJRB010000006">
    <property type="protein sequence ID" value="MCJ8500329.1"/>
    <property type="molecule type" value="Genomic_DNA"/>
</dbReference>
<comment type="subcellular location">
    <subcellularLocation>
        <location evidence="1 5">Cell membrane</location>
        <topology evidence="1 5">Multi-pass membrane protein</topology>
    </subcellularLocation>
</comment>
<dbReference type="PANTHER" id="PTHR42727:SF1">
    <property type="entry name" value="PHOSPHATE TRANSPORT SYSTEM PERMEASE"/>
    <property type="match status" value="1"/>
</dbReference>
<evidence type="ECO:0000256" key="5">
    <source>
        <dbReference type="RuleBase" id="RU363032"/>
    </source>
</evidence>
<dbReference type="CDD" id="cd06261">
    <property type="entry name" value="TM_PBP2"/>
    <property type="match status" value="2"/>
</dbReference>
<dbReference type="Proteomes" id="UP001165427">
    <property type="component" value="Unassembled WGS sequence"/>
</dbReference>
<sequence length="865" mass="93929">MNQKPSYTGRHRERVTRRSVLMADKVAKLLISLGGFGTIISVSLVFIFLAIVVVPLFKDAAIEQRGAIPASWPTNGTAPVHMAVDEYQVMSWLYYPDGAIDIIRLDNGRVLDRQTPFPDGAPTAHVFEPRLGQAAFGFADGAVRLGTIRFGTDFPHPDALPAEIRALEKGAMADYAGGVIQVTPEGQFRAQQLTMEIGEPFYFDDPAAILLMDQSVRPSGPTIAAYTADGHLRIQRVTQRRNLLTGKTTTTLSGGNIEVPMPPGKGAPAYLRLSGIADTVYLVWADGHLQRFDARTIDTPVLAESVELLGVEGASLTALEFMIGKATLVAGDSLGRVRTWFRVRPEQARTVDGTTLVLSHDLPGQGAPVTTLSPSLRSRMLAAGYADGTLRVFHVTSDQLLVQTEPADKPAVTALAMTPKDDAVVSAGGAAITRWQVRPGHPEATLATLFTPVWYEGYSQPRHVWQSSGATDDFEPKYGLYPLIFGTLKATVYSMLFGVPLALLAAVYTSEFMHPRIKSTVKPTIEMMASLPSVVLGFLAALVFAPFVENVVPHILTAFVTLPVSFLLGAYVWQMLPKTLHTRLARYRLLIYLATLPLGLLMAAWLGPLVETWFYAGDIKGWLTGRLGTGTGGWMILFLPLCAIGVGIAFARMLNPYLRSYSAGWSHRKLATVDLIKFSCGILLTLGFSLTLSGLLTLLGIDPRGGFVDTYVQRNALVVGFVMGFAVIPIIYTISEDALSAVPEHLRAASLGCGATPWQTAIRIIIPTAMSGLFSAVMIGLGRAVGETMIVLMAAGNTPVLDWNIFNGFRTLSANIAVELPEAVQFSTHYRTLFLAALTLFLMTFVINTVAETVRLRFRRKAFEL</sequence>
<dbReference type="SUPFAM" id="SSF161098">
    <property type="entry name" value="MetI-like"/>
    <property type="match status" value="2"/>
</dbReference>
<organism evidence="7 8">
    <name type="scientific">Desulfatitalea alkaliphila</name>
    <dbReference type="NCBI Taxonomy" id="2929485"/>
    <lineage>
        <taxon>Bacteria</taxon>
        <taxon>Pseudomonadati</taxon>
        <taxon>Thermodesulfobacteriota</taxon>
        <taxon>Desulfobacteria</taxon>
        <taxon>Desulfobacterales</taxon>
        <taxon>Desulfosarcinaceae</taxon>
        <taxon>Desulfatitalea</taxon>
    </lineage>
</organism>
<keyword evidence="2 5" id="KW-0812">Transmembrane</keyword>
<dbReference type="InterPro" id="IPR011047">
    <property type="entry name" value="Quinoprotein_ADH-like_sf"/>
</dbReference>
<evidence type="ECO:0000259" key="6">
    <source>
        <dbReference type="PROSITE" id="PS50928"/>
    </source>
</evidence>
<feature type="transmembrane region" description="Helical" evidence="5">
    <location>
        <begin position="29"/>
        <end position="57"/>
    </location>
</feature>
<feature type="transmembrane region" description="Helical" evidence="5">
    <location>
        <begin position="585"/>
        <end position="606"/>
    </location>
</feature>
<dbReference type="PANTHER" id="PTHR42727">
    <property type="entry name" value="PHOSPHATE TRANSPORT SYSTEM PERMEASE PROTEIN"/>
    <property type="match status" value="1"/>
</dbReference>
<dbReference type="RefSeq" id="WP_246904401.1">
    <property type="nucleotide sequence ID" value="NZ_JALJRB010000006.1"/>
</dbReference>
<evidence type="ECO:0000313" key="8">
    <source>
        <dbReference type="Proteomes" id="UP001165427"/>
    </source>
</evidence>
<accession>A0AA41R0Z9</accession>
<protein>
    <submittedName>
        <fullName evidence="7">ABC transporter permease subunit</fullName>
    </submittedName>
</protein>
<feature type="transmembrane region" description="Helical" evidence="5">
    <location>
        <begin position="529"/>
        <end position="548"/>
    </location>
</feature>